<name>A0A380NYA9_WEIVI</name>
<evidence type="ECO:0000313" key="2">
    <source>
        <dbReference type="Proteomes" id="UP000254621"/>
    </source>
</evidence>
<dbReference type="InterPro" id="IPR045853">
    <property type="entry name" value="Pep_chain_release_fac_I_sf"/>
</dbReference>
<dbReference type="EMBL" id="UHIV01000001">
    <property type="protein sequence ID" value="SUP52512.1"/>
    <property type="molecule type" value="Genomic_DNA"/>
</dbReference>
<sequence>MLSDPDIISDTNRFMELSKEEGQLRETVEVLSTTKTLFKKSQTTRNC</sequence>
<dbReference type="SUPFAM" id="SSF75620">
    <property type="entry name" value="Release factor"/>
    <property type="match status" value="1"/>
</dbReference>
<protein>
    <submittedName>
        <fullName evidence="1">Peptide chain release factor 1</fullName>
    </submittedName>
</protein>
<accession>A0A380NYA9</accession>
<gene>
    <name evidence="1" type="primary">prfA_1</name>
    <name evidence="1" type="ORF">NCTC13645_00404</name>
</gene>
<reference evidence="1 2" key="1">
    <citation type="submission" date="2018-06" db="EMBL/GenBank/DDBJ databases">
        <authorList>
            <consortium name="Pathogen Informatics"/>
            <person name="Doyle S."/>
        </authorList>
    </citation>
    <scope>NUCLEOTIDE SEQUENCE [LARGE SCALE GENOMIC DNA]</scope>
    <source>
        <strain evidence="1 2">NCTC13645</strain>
    </source>
</reference>
<organism evidence="1 2">
    <name type="scientific">Weissella viridescens</name>
    <name type="common">Lactobacillus viridescens</name>
    <dbReference type="NCBI Taxonomy" id="1629"/>
    <lineage>
        <taxon>Bacteria</taxon>
        <taxon>Bacillati</taxon>
        <taxon>Bacillota</taxon>
        <taxon>Bacilli</taxon>
        <taxon>Lactobacillales</taxon>
        <taxon>Lactobacillaceae</taxon>
        <taxon>Weissella</taxon>
    </lineage>
</organism>
<dbReference type="Proteomes" id="UP000254621">
    <property type="component" value="Unassembled WGS sequence"/>
</dbReference>
<evidence type="ECO:0000313" key="1">
    <source>
        <dbReference type="EMBL" id="SUP52512.1"/>
    </source>
</evidence>
<dbReference type="AlphaFoldDB" id="A0A380NYA9"/>
<dbReference type="Gene3D" id="6.10.140.1980">
    <property type="match status" value="1"/>
</dbReference>
<proteinExistence type="predicted"/>